<organism evidence="2 3">
    <name type="scientific">Zymoseptoria tritici (strain ST99CH_3D7)</name>
    <dbReference type="NCBI Taxonomy" id="1276538"/>
    <lineage>
        <taxon>Eukaryota</taxon>
        <taxon>Fungi</taxon>
        <taxon>Dikarya</taxon>
        <taxon>Ascomycota</taxon>
        <taxon>Pezizomycotina</taxon>
        <taxon>Dothideomycetes</taxon>
        <taxon>Dothideomycetidae</taxon>
        <taxon>Mycosphaerellales</taxon>
        <taxon>Mycosphaerellaceae</taxon>
        <taxon>Zymoseptoria</taxon>
    </lineage>
</organism>
<protein>
    <recommendedName>
        <fullName evidence="4">Myb-like domain-containing protein</fullName>
    </recommendedName>
</protein>
<name>A0A1X7RXF6_ZYMT9</name>
<feature type="compositionally biased region" description="Low complexity" evidence="1">
    <location>
        <begin position="70"/>
        <end position="85"/>
    </location>
</feature>
<gene>
    <name evidence="2" type="ORF">ZT3D7_G7266</name>
</gene>
<dbReference type="EMBL" id="LT853697">
    <property type="protein sequence ID" value="SMQ52113.1"/>
    <property type="molecule type" value="Genomic_DNA"/>
</dbReference>
<sequence>MSDTAAPKKSATGWTEAEKLGILFQVIEKAGAIPWSELTLPEGRTQKACQVMVDKEKKKVRDAKAAAGEATPSGATPASTTTPAGKGKVRPSPSSLSSRATALETGGFSLTAAISQLADQVILTEQKRSAKAAGEGGDEDDEEKETPAKKAKAPRKKKTPVKVKAEADEGEEETKVEEGDEGGAKVKGEEDDDMVGV</sequence>
<evidence type="ECO:0000256" key="1">
    <source>
        <dbReference type="SAM" id="MobiDB-lite"/>
    </source>
</evidence>
<feature type="compositionally biased region" description="Acidic residues" evidence="1">
    <location>
        <begin position="168"/>
        <end position="181"/>
    </location>
</feature>
<feature type="region of interest" description="Disordered" evidence="1">
    <location>
        <begin position="126"/>
        <end position="197"/>
    </location>
</feature>
<dbReference type="AlphaFoldDB" id="A0A1X7RXF6"/>
<evidence type="ECO:0008006" key="4">
    <source>
        <dbReference type="Google" id="ProtNLM"/>
    </source>
</evidence>
<keyword evidence="3" id="KW-1185">Reference proteome</keyword>
<accession>A0A1X7RXF6</accession>
<evidence type="ECO:0000313" key="3">
    <source>
        <dbReference type="Proteomes" id="UP000215127"/>
    </source>
</evidence>
<proteinExistence type="predicted"/>
<feature type="compositionally biased region" description="Basic residues" evidence="1">
    <location>
        <begin position="149"/>
        <end position="161"/>
    </location>
</feature>
<reference evidence="2 3" key="1">
    <citation type="submission" date="2016-06" db="EMBL/GenBank/DDBJ databases">
        <authorList>
            <person name="Kjaerup R.B."/>
            <person name="Dalgaard T.S."/>
            <person name="Juul-Madsen H.R."/>
        </authorList>
    </citation>
    <scope>NUCLEOTIDE SEQUENCE [LARGE SCALE GENOMIC DNA]</scope>
</reference>
<evidence type="ECO:0000313" key="2">
    <source>
        <dbReference type="EMBL" id="SMQ52113.1"/>
    </source>
</evidence>
<feature type="region of interest" description="Disordered" evidence="1">
    <location>
        <begin position="55"/>
        <end position="100"/>
    </location>
</feature>
<dbReference type="Proteomes" id="UP000215127">
    <property type="component" value="Chromosome 6"/>
</dbReference>
<feature type="compositionally biased region" description="Basic and acidic residues" evidence="1">
    <location>
        <begin position="55"/>
        <end position="64"/>
    </location>
</feature>